<sequence>MSITEALKKVVEFKDLDKNEAEEVMKEIMEGIAKPTQIAALLTALRMKGETIEEITSFAKVMREFSLKINPKVPKLLDTCGTGGDNLNTFNISTATAFVVSPYVPVAKHGNKSVSSKSGSADVLEALGVNLNVPLEIVKESIEKIGIGFLFAPNFHPAMKYATPVRRELGIRTVFNILGPLTNPANANYQLMGVYDENLTEKLSYVLKNLGLKGALVVHGSGMDEITTVGRTKISELKNGEVKSYYIEPEDFGIKRAKLEDIKGGDAKENAKIIRNILEGEETGAKRDIVVLNSAFALYISEVAKDVEEGIKLAEKSIDSGKALKKLEDLIEFYSEG</sequence>
<keyword evidence="7 11" id="KW-0479">Metal-binding</keyword>
<dbReference type="GeneID" id="65883283"/>
<protein>
    <recommendedName>
        <fullName evidence="3 11">Anthranilate phosphoribosyltransferase</fullName>
        <ecNumber evidence="3 11">2.4.2.18</ecNumber>
    </recommendedName>
</protein>
<feature type="binding site" evidence="11">
    <location>
        <begin position="108"/>
        <end position="116"/>
    </location>
    <ligand>
        <name>5-phospho-alpha-D-ribose 1-diphosphate</name>
        <dbReference type="ChEBI" id="CHEBI:58017"/>
    </ligand>
</feature>
<evidence type="ECO:0000256" key="7">
    <source>
        <dbReference type="ARBA" id="ARBA00022723"/>
    </source>
</evidence>
<dbReference type="SUPFAM" id="SSF47648">
    <property type="entry name" value="Nucleoside phosphorylase/phosphoribosyltransferase N-terminal domain"/>
    <property type="match status" value="1"/>
</dbReference>
<dbReference type="UniPathway" id="UPA00035">
    <property type="reaction ID" value="UER00041"/>
</dbReference>
<organism evidence="14 15">
    <name type="scientific">Methanocaldococcus lauensis</name>
    <dbReference type="NCBI Taxonomy" id="2546128"/>
    <lineage>
        <taxon>Archaea</taxon>
        <taxon>Methanobacteriati</taxon>
        <taxon>Methanobacteriota</taxon>
        <taxon>Methanomada group</taxon>
        <taxon>Methanococci</taxon>
        <taxon>Methanococcales</taxon>
        <taxon>Methanocaldococcaceae</taxon>
        <taxon>Methanocaldococcus</taxon>
    </lineage>
</organism>
<dbReference type="SUPFAM" id="SSF52418">
    <property type="entry name" value="Nucleoside phosphorylase/phosphoribosyltransferase catalytic domain"/>
    <property type="match status" value="1"/>
</dbReference>
<evidence type="ECO:0000256" key="2">
    <source>
        <dbReference type="ARBA" id="ARBA00011738"/>
    </source>
</evidence>
<evidence type="ECO:0000256" key="10">
    <source>
        <dbReference type="ARBA" id="ARBA00023141"/>
    </source>
</evidence>
<keyword evidence="6 11" id="KW-0808">Transferase</keyword>
<dbReference type="InterPro" id="IPR036320">
    <property type="entry name" value="Glycosyl_Trfase_fam3_N_dom_sf"/>
</dbReference>
<comment type="similarity">
    <text evidence="11">Belongs to the anthranilate phosphoribosyltransferase family.</text>
</comment>
<evidence type="ECO:0000256" key="4">
    <source>
        <dbReference type="ARBA" id="ARBA00022605"/>
    </source>
</evidence>
<dbReference type="PANTHER" id="PTHR43285:SF2">
    <property type="entry name" value="ANTHRANILATE PHOSPHORIBOSYLTRANSFERASE"/>
    <property type="match status" value="1"/>
</dbReference>
<keyword evidence="4 11" id="KW-0028">Amino-acid biosynthesis</keyword>
<dbReference type="FunFam" id="1.20.970.10:FF:000006">
    <property type="entry name" value="Anthranilate phosphoribosyltransferase"/>
    <property type="match status" value="1"/>
</dbReference>
<dbReference type="Gene3D" id="1.20.970.10">
    <property type="entry name" value="Transferase, Pyrimidine Nucleoside Phosphorylase, Chain C"/>
    <property type="match status" value="1"/>
</dbReference>
<feature type="domain" description="Glycosyl transferase family 3" evidence="12">
    <location>
        <begin position="75"/>
        <end position="324"/>
    </location>
</feature>
<dbReference type="FunFam" id="3.40.1030.10:FF:000002">
    <property type="entry name" value="Anthranilate phosphoribosyltransferase"/>
    <property type="match status" value="1"/>
</dbReference>
<gene>
    <name evidence="11 14" type="primary">trpD</name>
    <name evidence="14" type="ORF">MLAUSG7_0471</name>
</gene>
<evidence type="ECO:0000256" key="9">
    <source>
        <dbReference type="ARBA" id="ARBA00022842"/>
    </source>
</evidence>
<dbReference type="KEGG" id="mesg:MLAUSG7_0471"/>
<dbReference type="RefSeq" id="WP_214400363.1">
    <property type="nucleotide sequence ID" value="NZ_LR792632.1"/>
</dbReference>
<dbReference type="NCBIfam" id="TIGR01245">
    <property type="entry name" value="trpD"/>
    <property type="match status" value="1"/>
</dbReference>
<keyword evidence="8 11" id="KW-0822">Tryptophan biosynthesis</keyword>
<comment type="subunit">
    <text evidence="2 11">Homodimer.</text>
</comment>
<dbReference type="GO" id="GO:0000162">
    <property type="term" value="P:L-tryptophan biosynthetic process"/>
    <property type="evidence" value="ECO:0007669"/>
    <property type="project" value="UniProtKB-UniRule"/>
</dbReference>
<evidence type="ECO:0000256" key="1">
    <source>
        <dbReference type="ARBA" id="ARBA00004907"/>
    </source>
</evidence>
<keyword evidence="10 11" id="KW-0057">Aromatic amino acid biosynthesis</keyword>
<evidence type="ECO:0000256" key="3">
    <source>
        <dbReference type="ARBA" id="ARBA00011948"/>
    </source>
</evidence>
<dbReference type="GO" id="GO:0004048">
    <property type="term" value="F:anthranilate phosphoribosyltransferase activity"/>
    <property type="evidence" value="ECO:0007669"/>
    <property type="project" value="UniProtKB-UniRule"/>
</dbReference>
<evidence type="ECO:0000313" key="14">
    <source>
        <dbReference type="EMBL" id="CAB3287949.1"/>
    </source>
</evidence>
<dbReference type="Proteomes" id="UP000679213">
    <property type="component" value="Chromosome I"/>
</dbReference>
<dbReference type="Pfam" id="PF00591">
    <property type="entry name" value="Glycos_transf_3"/>
    <property type="match status" value="1"/>
</dbReference>
<feature type="binding site" evidence="11">
    <location>
        <position position="81"/>
    </location>
    <ligand>
        <name>anthranilate</name>
        <dbReference type="ChEBI" id="CHEBI:16567"/>
        <label>1</label>
    </ligand>
</feature>
<feature type="binding site" evidence="11">
    <location>
        <position position="120"/>
    </location>
    <ligand>
        <name>5-phospho-alpha-D-ribose 1-diphosphate</name>
        <dbReference type="ChEBI" id="CHEBI:58017"/>
    </ligand>
</feature>
<feature type="binding site" evidence="11">
    <location>
        <position position="166"/>
    </location>
    <ligand>
        <name>anthranilate</name>
        <dbReference type="ChEBI" id="CHEBI:16567"/>
        <label>2</label>
    </ligand>
</feature>
<dbReference type="HAMAP" id="MF_00211">
    <property type="entry name" value="TrpD"/>
    <property type="match status" value="1"/>
</dbReference>
<dbReference type="PANTHER" id="PTHR43285">
    <property type="entry name" value="ANTHRANILATE PHOSPHORIBOSYLTRANSFERASE"/>
    <property type="match status" value="1"/>
</dbReference>
<evidence type="ECO:0000256" key="6">
    <source>
        <dbReference type="ARBA" id="ARBA00022679"/>
    </source>
</evidence>
<evidence type="ECO:0000256" key="5">
    <source>
        <dbReference type="ARBA" id="ARBA00022676"/>
    </source>
</evidence>
<feature type="binding site" evidence="11">
    <location>
        <position position="93"/>
    </location>
    <ligand>
        <name>Mg(2+)</name>
        <dbReference type="ChEBI" id="CHEBI:18420"/>
        <label>1</label>
    </ligand>
</feature>
<feature type="binding site" evidence="11">
    <location>
        <position position="225"/>
    </location>
    <ligand>
        <name>Mg(2+)</name>
        <dbReference type="ChEBI" id="CHEBI:18420"/>
        <label>2</label>
    </ligand>
</feature>
<reference evidence="14 15" key="1">
    <citation type="submission" date="2020-04" db="EMBL/GenBank/DDBJ databases">
        <authorList>
            <consortium name="Genoscope - CEA"/>
            <person name="William W."/>
        </authorList>
    </citation>
    <scope>NUCLEOTIDE SEQUENCE [LARGE SCALE GENOMIC DNA]</scope>
    <source>
        <strain evidence="14 15">SG7</strain>
    </source>
</reference>
<evidence type="ECO:0000256" key="11">
    <source>
        <dbReference type="HAMAP-Rule" id="MF_00211"/>
    </source>
</evidence>
<dbReference type="EC" id="2.4.2.18" evidence="3 11"/>
<dbReference type="InterPro" id="IPR035902">
    <property type="entry name" value="Nuc_phospho_transferase"/>
</dbReference>
<keyword evidence="9 11" id="KW-0460">Magnesium</keyword>
<name>A0A8D6PUX4_9EURY</name>
<feature type="binding site" evidence="11">
    <location>
        <position position="225"/>
    </location>
    <ligand>
        <name>Mg(2+)</name>
        <dbReference type="ChEBI" id="CHEBI:18420"/>
        <label>1</label>
    </ligand>
</feature>
<feature type="binding site" evidence="11">
    <location>
        <position position="89"/>
    </location>
    <ligand>
        <name>5-phospho-alpha-D-ribose 1-diphosphate</name>
        <dbReference type="ChEBI" id="CHEBI:58017"/>
    </ligand>
</feature>
<dbReference type="EMBL" id="LR792632">
    <property type="protein sequence ID" value="CAB3287949.1"/>
    <property type="molecule type" value="Genomic_DNA"/>
</dbReference>
<dbReference type="InterPro" id="IPR017459">
    <property type="entry name" value="Glycosyl_Trfase_fam3_N_dom"/>
</dbReference>
<feature type="binding site" evidence="11">
    <location>
        <position position="111"/>
    </location>
    <ligand>
        <name>anthranilate</name>
        <dbReference type="ChEBI" id="CHEBI:16567"/>
        <label>1</label>
    </ligand>
</feature>
<comment type="cofactor">
    <cofactor evidence="11">
        <name>Mg(2+)</name>
        <dbReference type="ChEBI" id="CHEBI:18420"/>
    </cofactor>
    <text evidence="11">Binds 2 magnesium ions per monomer.</text>
</comment>
<dbReference type="GO" id="GO:0005829">
    <property type="term" value="C:cytosol"/>
    <property type="evidence" value="ECO:0007669"/>
    <property type="project" value="TreeGrafter"/>
</dbReference>
<accession>A0A8D6PUX4</accession>
<dbReference type="GO" id="GO:0000287">
    <property type="term" value="F:magnesium ion binding"/>
    <property type="evidence" value="ECO:0007669"/>
    <property type="project" value="UniProtKB-UniRule"/>
</dbReference>
<dbReference type="InterPro" id="IPR005940">
    <property type="entry name" value="Anthranilate_Pribosyl_Tfrase"/>
</dbReference>
<evidence type="ECO:0000313" key="15">
    <source>
        <dbReference type="Proteomes" id="UP000679213"/>
    </source>
</evidence>
<comment type="caution">
    <text evidence="11">Lacks conserved residue(s) required for the propagation of feature annotation.</text>
</comment>
<dbReference type="InterPro" id="IPR000312">
    <property type="entry name" value="Glycosyl_Trfase_fam3"/>
</dbReference>
<dbReference type="AlphaFoldDB" id="A0A8D6PUX4"/>
<comment type="function">
    <text evidence="11">Catalyzes the transfer of the phosphoribosyl group of 5-phosphorylribose-1-pyrophosphate (PRPP) to anthranilate to yield N-(5'-phosphoribosyl)-anthranilate (PRA).</text>
</comment>
<comment type="catalytic activity">
    <reaction evidence="11">
        <text>N-(5-phospho-beta-D-ribosyl)anthranilate + diphosphate = 5-phospho-alpha-D-ribose 1-diphosphate + anthranilate</text>
        <dbReference type="Rhea" id="RHEA:11768"/>
        <dbReference type="ChEBI" id="CHEBI:16567"/>
        <dbReference type="ChEBI" id="CHEBI:18277"/>
        <dbReference type="ChEBI" id="CHEBI:33019"/>
        <dbReference type="ChEBI" id="CHEBI:58017"/>
        <dbReference type="EC" id="2.4.2.18"/>
    </reaction>
</comment>
<feature type="binding site" evidence="11">
    <location>
        <begin position="91"/>
        <end position="94"/>
    </location>
    <ligand>
        <name>5-phospho-alpha-D-ribose 1-diphosphate</name>
        <dbReference type="ChEBI" id="CHEBI:58017"/>
    </ligand>
</feature>
<evidence type="ECO:0000259" key="12">
    <source>
        <dbReference type="Pfam" id="PF00591"/>
    </source>
</evidence>
<dbReference type="Gene3D" id="3.40.1030.10">
    <property type="entry name" value="Nucleoside phosphorylase/phosphoribosyltransferase catalytic domain"/>
    <property type="match status" value="1"/>
</dbReference>
<feature type="binding site" evidence="11">
    <location>
        <begin position="84"/>
        <end position="85"/>
    </location>
    <ligand>
        <name>5-phospho-alpha-D-ribose 1-diphosphate</name>
        <dbReference type="ChEBI" id="CHEBI:58017"/>
    </ligand>
</feature>
<feature type="binding site" evidence="11">
    <location>
        <position position="81"/>
    </location>
    <ligand>
        <name>5-phospho-alpha-D-ribose 1-diphosphate</name>
        <dbReference type="ChEBI" id="CHEBI:58017"/>
    </ligand>
</feature>
<proteinExistence type="inferred from homology"/>
<feature type="binding site" evidence="11">
    <location>
        <position position="224"/>
    </location>
    <ligand>
        <name>Mg(2+)</name>
        <dbReference type="ChEBI" id="CHEBI:18420"/>
        <label>2</label>
    </ligand>
</feature>
<evidence type="ECO:0000259" key="13">
    <source>
        <dbReference type="Pfam" id="PF02885"/>
    </source>
</evidence>
<keyword evidence="5 11" id="KW-0328">Glycosyltransferase</keyword>
<comment type="pathway">
    <text evidence="1 11">Amino-acid biosynthesis; L-tryptophan biosynthesis; L-tryptophan from chorismate: step 2/5.</text>
</comment>
<evidence type="ECO:0000256" key="8">
    <source>
        <dbReference type="ARBA" id="ARBA00022822"/>
    </source>
</evidence>
<dbReference type="Pfam" id="PF02885">
    <property type="entry name" value="Glycos_trans_3N"/>
    <property type="match status" value="1"/>
</dbReference>
<feature type="domain" description="Glycosyl transferase family 3 N-terminal" evidence="13">
    <location>
        <begin position="5"/>
        <end position="65"/>
    </location>
</feature>
<keyword evidence="15" id="KW-1185">Reference proteome</keyword>